<keyword evidence="4" id="KW-1185">Reference proteome</keyword>
<name>A0A9J6G862_HAELO</name>
<dbReference type="EMBL" id="JABSTR010000007">
    <property type="protein sequence ID" value="KAH9374574.1"/>
    <property type="molecule type" value="Genomic_DNA"/>
</dbReference>
<protein>
    <recommendedName>
        <fullName evidence="5">Chitinase</fullName>
    </recommendedName>
</protein>
<organism evidence="3 4">
    <name type="scientific">Haemaphysalis longicornis</name>
    <name type="common">Bush tick</name>
    <dbReference type="NCBI Taxonomy" id="44386"/>
    <lineage>
        <taxon>Eukaryota</taxon>
        <taxon>Metazoa</taxon>
        <taxon>Ecdysozoa</taxon>
        <taxon>Arthropoda</taxon>
        <taxon>Chelicerata</taxon>
        <taxon>Arachnida</taxon>
        <taxon>Acari</taxon>
        <taxon>Parasitiformes</taxon>
        <taxon>Ixodida</taxon>
        <taxon>Ixodoidea</taxon>
        <taxon>Ixodidae</taxon>
        <taxon>Haemaphysalinae</taxon>
        <taxon>Haemaphysalis</taxon>
    </lineage>
</organism>
<dbReference type="SUPFAM" id="SSF54556">
    <property type="entry name" value="Chitinase insertion domain"/>
    <property type="match status" value="1"/>
</dbReference>
<keyword evidence="2" id="KW-0812">Transmembrane</keyword>
<dbReference type="InterPro" id="IPR017853">
    <property type="entry name" value="GH"/>
</dbReference>
<sequence>MEMSEMSEMSERSEVSFVAEGTATGGGAAQDDGGRRAAVLVVCCLTMLLLLLLILLGLGFLVEGSAEVTGGRSDTVKGVYNTEKGPATEPATKPAVIATSPPATTRKITATTTTTTTTTRKATATTTPKTTPARKTTTTTTPTTTTTRKTTATTTSTTTTTRKTTTTTTPTTTTTRKTTTTTTPTTTTTRKTTTTTTPTTTTTRKTTTTTTPTTTTTRKTTTITTTTTTTTTEDTWHFKQNYSEDVYKDNFINLCIFWSEKQGFVSHGRTYGIGYFPYPFCEAAMYCCYNLTSKMELEPGRPDVDLPPRDAVRRMAAFKSEHKNLSVWLVVTGSDSVFTQLLQDASKQSAFRSKALVWMRKHSYDGIRVWWPEAPATLNGSLATFFNVTIAEFGRHNLSFGYLIPNGDRYHHPYNTSKLAAAQARYSLVLHATYPRNLSFLEAHSQGRKTEAAPYSIAEMRAYYFDQFTTTRILEANMRKSFCHLMPFVGVTYKIKPTDCKAGMTARRIRAIQPLGHGPAGPLTKIPGILSLPEVCDKVDASWQMRDLRDSKFDSARRDSYHFACKGDEAIAYPTAITADDTVRKLARSTEDSCMGAMSPEYDDFVGACKKALSLGVDIYPIVRGIFRARY</sequence>
<dbReference type="SUPFAM" id="SSF51445">
    <property type="entry name" value="(Trans)glycosidases"/>
    <property type="match status" value="1"/>
</dbReference>
<dbReference type="InterPro" id="IPR029070">
    <property type="entry name" value="Chitinase_insertion_sf"/>
</dbReference>
<comment type="caution">
    <text evidence="3">The sequence shown here is derived from an EMBL/GenBank/DDBJ whole genome shotgun (WGS) entry which is preliminary data.</text>
</comment>
<dbReference type="VEuPathDB" id="VectorBase:HLOH_040141"/>
<keyword evidence="2" id="KW-0472">Membrane</keyword>
<feature type="region of interest" description="Disordered" evidence="1">
    <location>
        <begin position="111"/>
        <end position="216"/>
    </location>
</feature>
<evidence type="ECO:0008006" key="5">
    <source>
        <dbReference type="Google" id="ProtNLM"/>
    </source>
</evidence>
<evidence type="ECO:0000256" key="2">
    <source>
        <dbReference type="SAM" id="Phobius"/>
    </source>
</evidence>
<accession>A0A9J6G862</accession>
<dbReference type="Gene3D" id="3.20.20.80">
    <property type="entry name" value="Glycosidases"/>
    <property type="match status" value="1"/>
</dbReference>
<evidence type="ECO:0000313" key="4">
    <source>
        <dbReference type="Proteomes" id="UP000821853"/>
    </source>
</evidence>
<keyword evidence="2" id="KW-1133">Transmembrane helix</keyword>
<dbReference type="AlphaFoldDB" id="A0A9J6G862"/>
<dbReference type="Gene3D" id="3.10.50.10">
    <property type="match status" value="1"/>
</dbReference>
<reference evidence="3 4" key="1">
    <citation type="journal article" date="2020" name="Cell">
        <title>Large-Scale Comparative Analyses of Tick Genomes Elucidate Their Genetic Diversity and Vector Capacities.</title>
        <authorList>
            <consortium name="Tick Genome and Microbiome Consortium (TIGMIC)"/>
            <person name="Jia N."/>
            <person name="Wang J."/>
            <person name="Shi W."/>
            <person name="Du L."/>
            <person name="Sun Y."/>
            <person name="Zhan W."/>
            <person name="Jiang J.F."/>
            <person name="Wang Q."/>
            <person name="Zhang B."/>
            <person name="Ji P."/>
            <person name="Bell-Sakyi L."/>
            <person name="Cui X.M."/>
            <person name="Yuan T.T."/>
            <person name="Jiang B.G."/>
            <person name="Yang W.F."/>
            <person name="Lam T.T."/>
            <person name="Chang Q.C."/>
            <person name="Ding S.J."/>
            <person name="Wang X.J."/>
            <person name="Zhu J.G."/>
            <person name="Ruan X.D."/>
            <person name="Zhao L."/>
            <person name="Wei J.T."/>
            <person name="Ye R.Z."/>
            <person name="Que T.C."/>
            <person name="Du C.H."/>
            <person name="Zhou Y.H."/>
            <person name="Cheng J.X."/>
            <person name="Dai P.F."/>
            <person name="Guo W.B."/>
            <person name="Han X.H."/>
            <person name="Huang E.J."/>
            <person name="Li L.F."/>
            <person name="Wei W."/>
            <person name="Gao Y.C."/>
            <person name="Liu J.Z."/>
            <person name="Shao H.Z."/>
            <person name="Wang X."/>
            <person name="Wang C.C."/>
            <person name="Yang T.C."/>
            <person name="Huo Q.B."/>
            <person name="Li W."/>
            <person name="Chen H.Y."/>
            <person name="Chen S.E."/>
            <person name="Zhou L.G."/>
            <person name="Ni X.B."/>
            <person name="Tian J.H."/>
            <person name="Sheng Y."/>
            <person name="Liu T."/>
            <person name="Pan Y.S."/>
            <person name="Xia L.Y."/>
            <person name="Li J."/>
            <person name="Zhao F."/>
            <person name="Cao W.C."/>
        </authorList>
    </citation>
    <scope>NUCLEOTIDE SEQUENCE [LARGE SCALE GENOMIC DNA]</scope>
    <source>
        <strain evidence="3">HaeL-2018</strain>
    </source>
</reference>
<proteinExistence type="predicted"/>
<feature type="transmembrane region" description="Helical" evidence="2">
    <location>
        <begin position="37"/>
        <end position="62"/>
    </location>
</feature>
<gene>
    <name evidence="3" type="ORF">HPB48_009676</name>
</gene>
<dbReference type="Proteomes" id="UP000821853">
    <property type="component" value="Chromosome 5"/>
</dbReference>
<evidence type="ECO:0000313" key="3">
    <source>
        <dbReference type="EMBL" id="KAH9374574.1"/>
    </source>
</evidence>
<evidence type="ECO:0000256" key="1">
    <source>
        <dbReference type="SAM" id="MobiDB-lite"/>
    </source>
</evidence>